<accession>A9UZT7</accession>
<dbReference type="Proteomes" id="UP000001357">
    <property type="component" value="Unassembled WGS sequence"/>
</dbReference>
<keyword evidence="9" id="KW-1185">Reference proteome</keyword>
<dbReference type="PANTHER" id="PTHR10342:SF274">
    <property type="entry name" value="ARYLSULFATASE B"/>
    <property type="match status" value="1"/>
</dbReference>
<dbReference type="InterPro" id="IPR024607">
    <property type="entry name" value="Sulfatase_CS"/>
</dbReference>
<comment type="similarity">
    <text evidence="1">Belongs to the sulfatase family.</text>
</comment>
<keyword evidence="5" id="KW-0325">Glycoprotein</keyword>
<gene>
    <name evidence="8" type="ORF">MONBRDRAFT_32486</name>
</gene>
<keyword evidence="4" id="KW-0106">Calcium</keyword>
<dbReference type="Gene3D" id="3.40.720.10">
    <property type="entry name" value="Alkaline Phosphatase, subunit A"/>
    <property type="match status" value="1"/>
</dbReference>
<dbReference type="Pfam" id="PF00884">
    <property type="entry name" value="Sulfatase"/>
    <property type="match status" value="1"/>
</dbReference>
<feature type="chain" id="PRO_5002744897" description="Sulfatase N-terminal domain-containing protein" evidence="6">
    <location>
        <begin position="24"/>
        <end position="221"/>
    </location>
</feature>
<keyword evidence="6" id="KW-0732">Signal</keyword>
<evidence type="ECO:0000256" key="6">
    <source>
        <dbReference type="SAM" id="SignalP"/>
    </source>
</evidence>
<keyword evidence="2" id="KW-0479">Metal-binding</keyword>
<evidence type="ECO:0000259" key="7">
    <source>
        <dbReference type="Pfam" id="PF00884"/>
    </source>
</evidence>
<dbReference type="SUPFAM" id="SSF53649">
    <property type="entry name" value="Alkaline phosphatase-like"/>
    <property type="match status" value="1"/>
</dbReference>
<feature type="signal peptide" evidence="6">
    <location>
        <begin position="1"/>
        <end position="23"/>
    </location>
</feature>
<dbReference type="AlphaFoldDB" id="A9UZT7"/>
<evidence type="ECO:0000256" key="3">
    <source>
        <dbReference type="ARBA" id="ARBA00022801"/>
    </source>
</evidence>
<dbReference type="InterPro" id="IPR017850">
    <property type="entry name" value="Alkaline_phosphatase_core_sf"/>
</dbReference>
<evidence type="ECO:0000313" key="9">
    <source>
        <dbReference type="Proteomes" id="UP000001357"/>
    </source>
</evidence>
<dbReference type="eggNOG" id="KOG3867">
    <property type="taxonomic scope" value="Eukaryota"/>
</dbReference>
<dbReference type="InterPro" id="IPR000917">
    <property type="entry name" value="Sulfatase_N"/>
</dbReference>
<keyword evidence="3" id="KW-0378">Hydrolase</keyword>
<dbReference type="KEGG" id="mbr:MONBRDRAFT_32486"/>
<dbReference type="RefSeq" id="XP_001745867.1">
    <property type="nucleotide sequence ID" value="XM_001745815.1"/>
</dbReference>
<feature type="non-terminal residue" evidence="8">
    <location>
        <position position="221"/>
    </location>
</feature>
<feature type="domain" description="Sulfatase N-terminal" evidence="7">
    <location>
        <begin position="30"/>
        <end position="221"/>
    </location>
</feature>
<dbReference type="PROSITE" id="PS00149">
    <property type="entry name" value="SULFATASE_2"/>
    <property type="match status" value="1"/>
</dbReference>
<organism evidence="8 9">
    <name type="scientific">Monosiga brevicollis</name>
    <name type="common">Choanoflagellate</name>
    <dbReference type="NCBI Taxonomy" id="81824"/>
    <lineage>
        <taxon>Eukaryota</taxon>
        <taxon>Choanoflagellata</taxon>
        <taxon>Craspedida</taxon>
        <taxon>Salpingoecidae</taxon>
        <taxon>Monosiga</taxon>
    </lineage>
</organism>
<dbReference type="PANTHER" id="PTHR10342">
    <property type="entry name" value="ARYLSULFATASE"/>
    <property type="match status" value="1"/>
</dbReference>
<dbReference type="InParanoid" id="A9UZT7"/>
<evidence type="ECO:0000256" key="5">
    <source>
        <dbReference type="ARBA" id="ARBA00023180"/>
    </source>
</evidence>
<proteinExistence type="inferred from homology"/>
<dbReference type="GO" id="GO:0008484">
    <property type="term" value="F:sulfuric ester hydrolase activity"/>
    <property type="evidence" value="ECO:0007669"/>
    <property type="project" value="InterPro"/>
</dbReference>
<evidence type="ECO:0000313" key="8">
    <source>
        <dbReference type="EMBL" id="EDQ89291.1"/>
    </source>
</evidence>
<dbReference type="GeneID" id="5891016"/>
<evidence type="ECO:0000256" key="1">
    <source>
        <dbReference type="ARBA" id="ARBA00008779"/>
    </source>
</evidence>
<evidence type="ECO:0000256" key="4">
    <source>
        <dbReference type="ARBA" id="ARBA00022837"/>
    </source>
</evidence>
<name>A9UZT7_MONBE</name>
<evidence type="ECO:0000256" key="2">
    <source>
        <dbReference type="ARBA" id="ARBA00022723"/>
    </source>
</evidence>
<sequence length="221" mass="25026">MTGAIAAALLAVVWLMMVESVHAVAAGTKPHVLFIVIDDLGYDDLYFRGHQIRTPNIDALQEEGLLFTQMYMQDVCSPSRASILSGRYAMHHGVTDWIPPRDSYGLMLNDTTLADKMREAGYDTRAVGKWHMGFYKWAYTPTFRGFNSFLGYYSGGEDYFTHETDNAYDMHRDEGRHCGPNCSIPAWDLKGQYSTTIFSEEAIRIINQRQAADPPLFLYLA</sequence>
<dbReference type="EMBL" id="CH991551">
    <property type="protein sequence ID" value="EDQ89291.1"/>
    <property type="molecule type" value="Genomic_DNA"/>
</dbReference>
<dbReference type="GO" id="GO:0046872">
    <property type="term" value="F:metal ion binding"/>
    <property type="evidence" value="ECO:0007669"/>
    <property type="project" value="UniProtKB-KW"/>
</dbReference>
<reference evidence="8 9" key="1">
    <citation type="journal article" date="2008" name="Nature">
        <title>The genome of the choanoflagellate Monosiga brevicollis and the origin of metazoans.</title>
        <authorList>
            <consortium name="JGI Sequencing"/>
            <person name="King N."/>
            <person name="Westbrook M.J."/>
            <person name="Young S.L."/>
            <person name="Kuo A."/>
            <person name="Abedin M."/>
            <person name="Chapman J."/>
            <person name="Fairclough S."/>
            <person name="Hellsten U."/>
            <person name="Isogai Y."/>
            <person name="Letunic I."/>
            <person name="Marr M."/>
            <person name="Pincus D."/>
            <person name="Putnam N."/>
            <person name="Rokas A."/>
            <person name="Wright K.J."/>
            <person name="Zuzow R."/>
            <person name="Dirks W."/>
            <person name="Good M."/>
            <person name="Goodstein D."/>
            <person name="Lemons D."/>
            <person name="Li W."/>
            <person name="Lyons J.B."/>
            <person name="Morris A."/>
            <person name="Nichols S."/>
            <person name="Richter D.J."/>
            <person name="Salamov A."/>
            <person name="Bork P."/>
            <person name="Lim W.A."/>
            <person name="Manning G."/>
            <person name="Miller W.T."/>
            <person name="McGinnis W."/>
            <person name="Shapiro H."/>
            <person name="Tjian R."/>
            <person name="Grigoriev I.V."/>
            <person name="Rokhsar D."/>
        </authorList>
    </citation>
    <scope>NUCLEOTIDE SEQUENCE [LARGE SCALE GENOMIC DNA]</scope>
    <source>
        <strain evidence="9">MX1 / ATCC 50154</strain>
    </source>
</reference>
<dbReference type="STRING" id="81824.A9UZT7"/>
<protein>
    <recommendedName>
        <fullName evidence="7">Sulfatase N-terminal domain-containing protein</fullName>
    </recommendedName>
</protein>
<dbReference type="InterPro" id="IPR047115">
    <property type="entry name" value="ARSB"/>
</dbReference>